<keyword evidence="9 10" id="KW-0472">Membrane</keyword>
<dbReference type="Proteomes" id="UP000001744">
    <property type="component" value="Unassembled WGS sequence"/>
</dbReference>
<dbReference type="STRING" id="402676.B6K322"/>
<evidence type="ECO:0000256" key="5">
    <source>
        <dbReference type="ARBA" id="ARBA00022670"/>
    </source>
</evidence>
<evidence type="ECO:0000256" key="8">
    <source>
        <dbReference type="ARBA" id="ARBA00022989"/>
    </source>
</evidence>
<dbReference type="eggNOG" id="KOG2632">
    <property type="taxonomic scope" value="Eukaryota"/>
</dbReference>
<protein>
    <recommendedName>
        <fullName evidence="4">rhomboid protease</fullName>
        <ecNumber evidence="4">3.4.21.105</ecNumber>
    </recommendedName>
</protein>
<dbReference type="SUPFAM" id="SSF144091">
    <property type="entry name" value="Rhomboid-like"/>
    <property type="match status" value="1"/>
</dbReference>
<dbReference type="RefSeq" id="XP_002174172.2">
    <property type="nucleotide sequence ID" value="XM_002174136.2"/>
</dbReference>
<name>B6K322_SCHJY</name>
<evidence type="ECO:0000313" key="13">
    <source>
        <dbReference type="JaponicusDB" id="SJAG_05286"/>
    </source>
</evidence>
<feature type="transmembrane region" description="Helical" evidence="10">
    <location>
        <begin position="59"/>
        <end position="81"/>
    </location>
</feature>
<sequence>MQQVLSQARKFLAESPAWCRLVVCASVSLHLIRPYIPILGQLSLSWDGLFQHAHVYELFTYPFVHVSLLHLLLNCIALVSLMPTFERTHGTAVTFLLCMIPYTLVPGTAHLITTRFFSKSPGISVAGLSGWVFAFLSAQCCQAAPNARTREVFGWSPSKKWLPLFYLLLTTLMIPNSSFIGHTFGMLTGYATPWMMSHVPFATIAARCDQRLVTIPSYYELNPAQLNPTAMILPVTIDDAAAVTTNTPTTFPGRGTRLGT</sequence>
<comment type="catalytic activity">
    <reaction evidence="1">
        <text>Cleaves type-1 transmembrane domains using a catalytic dyad composed of serine and histidine that are contributed by different transmembrane domains.</text>
        <dbReference type="EC" id="3.4.21.105"/>
    </reaction>
</comment>
<dbReference type="EC" id="3.4.21.105" evidence="4"/>
<proteinExistence type="inferred from homology"/>
<dbReference type="HOGENOM" id="CLU_1070217_0_0_1"/>
<dbReference type="InterPro" id="IPR035952">
    <property type="entry name" value="Rhomboid-like_sf"/>
</dbReference>
<keyword evidence="14" id="KW-1185">Reference proteome</keyword>
<organism evidence="12 14">
    <name type="scientific">Schizosaccharomyces japonicus (strain yFS275 / FY16936)</name>
    <name type="common">Fission yeast</name>
    <dbReference type="NCBI Taxonomy" id="402676"/>
    <lineage>
        <taxon>Eukaryota</taxon>
        <taxon>Fungi</taxon>
        <taxon>Dikarya</taxon>
        <taxon>Ascomycota</taxon>
        <taxon>Taphrinomycotina</taxon>
        <taxon>Schizosaccharomycetes</taxon>
        <taxon>Schizosaccharomycetales</taxon>
        <taxon>Schizosaccharomycetaceae</taxon>
        <taxon>Schizosaccharomyces</taxon>
    </lineage>
</organism>
<dbReference type="JaponicusDB" id="SJAG_05286">
    <property type="gene designation" value="rbd2"/>
</dbReference>
<dbReference type="Pfam" id="PF01694">
    <property type="entry name" value="Rhomboid"/>
    <property type="match status" value="1"/>
</dbReference>
<evidence type="ECO:0000256" key="2">
    <source>
        <dbReference type="ARBA" id="ARBA00004141"/>
    </source>
</evidence>
<keyword evidence="5 12" id="KW-0645">Protease</keyword>
<reference evidence="12 14" key="1">
    <citation type="journal article" date="2011" name="Science">
        <title>Comparative functional genomics of the fission yeasts.</title>
        <authorList>
            <person name="Rhind N."/>
            <person name="Chen Z."/>
            <person name="Yassour M."/>
            <person name="Thompson D.A."/>
            <person name="Haas B.J."/>
            <person name="Habib N."/>
            <person name="Wapinski I."/>
            <person name="Roy S."/>
            <person name="Lin M.F."/>
            <person name="Heiman D.I."/>
            <person name="Young S.K."/>
            <person name="Furuya K."/>
            <person name="Guo Y."/>
            <person name="Pidoux A."/>
            <person name="Chen H.M."/>
            <person name="Robbertse B."/>
            <person name="Goldberg J.M."/>
            <person name="Aoki K."/>
            <person name="Bayne E.H."/>
            <person name="Berlin A.M."/>
            <person name="Desjardins C.A."/>
            <person name="Dobbs E."/>
            <person name="Dukaj L."/>
            <person name="Fan L."/>
            <person name="FitzGerald M.G."/>
            <person name="French C."/>
            <person name="Gujja S."/>
            <person name="Hansen K."/>
            <person name="Keifenheim D."/>
            <person name="Levin J.Z."/>
            <person name="Mosher R.A."/>
            <person name="Mueller C.A."/>
            <person name="Pfiffner J."/>
            <person name="Priest M."/>
            <person name="Russ C."/>
            <person name="Smialowska A."/>
            <person name="Swoboda P."/>
            <person name="Sykes S.M."/>
            <person name="Vaughn M."/>
            <person name="Vengrova S."/>
            <person name="Yoder R."/>
            <person name="Zeng Q."/>
            <person name="Allshire R."/>
            <person name="Baulcombe D."/>
            <person name="Birren B.W."/>
            <person name="Brown W."/>
            <person name="Ekwall K."/>
            <person name="Kellis M."/>
            <person name="Leatherwood J."/>
            <person name="Levin H."/>
            <person name="Margalit H."/>
            <person name="Martienssen R."/>
            <person name="Nieduszynski C.A."/>
            <person name="Spatafora J.W."/>
            <person name="Friedman N."/>
            <person name="Dalgaard J.Z."/>
            <person name="Baumann P."/>
            <person name="Niki H."/>
            <person name="Regev A."/>
            <person name="Nusbaum C."/>
        </authorList>
    </citation>
    <scope>NUCLEOTIDE SEQUENCE [LARGE SCALE GENOMIC DNA]</scope>
    <source>
        <strain evidence="14">yFS275 / FY16936</strain>
    </source>
</reference>
<dbReference type="OrthoDB" id="10257275at2759"/>
<evidence type="ECO:0000256" key="6">
    <source>
        <dbReference type="ARBA" id="ARBA00022692"/>
    </source>
</evidence>
<dbReference type="GeneID" id="7051773"/>
<evidence type="ECO:0000256" key="7">
    <source>
        <dbReference type="ARBA" id="ARBA00022801"/>
    </source>
</evidence>
<dbReference type="GO" id="GO:0016020">
    <property type="term" value="C:membrane"/>
    <property type="evidence" value="ECO:0007669"/>
    <property type="project" value="UniProtKB-SubCell"/>
</dbReference>
<keyword evidence="6 10" id="KW-0812">Transmembrane</keyword>
<feature type="transmembrane region" description="Helical" evidence="10">
    <location>
        <begin position="93"/>
        <end position="112"/>
    </location>
</feature>
<evidence type="ECO:0000259" key="11">
    <source>
        <dbReference type="Pfam" id="PF01694"/>
    </source>
</evidence>
<evidence type="ECO:0000256" key="10">
    <source>
        <dbReference type="SAM" id="Phobius"/>
    </source>
</evidence>
<keyword evidence="8 10" id="KW-1133">Transmembrane helix</keyword>
<feature type="transmembrane region" description="Helical" evidence="10">
    <location>
        <begin position="21"/>
        <end position="39"/>
    </location>
</feature>
<evidence type="ECO:0000313" key="14">
    <source>
        <dbReference type="Proteomes" id="UP000001744"/>
    </source>
</evidence>
<evidence type="ECO:0000256" key="4">
    <source>
        <dbReference type="ARBA" id="ARBA00013039"/>
    </source>
</evidence>
<comment type="subcellular location">
    <subcellularLocation>
        <location evidence="2">Membrane</location>
        <topology evidence="2">Multi-pass membrane protein</topology>
    </subcellularLocation>
</comment>
<dbReference type="PANTHER" id="PTHR43066:SF1">
    <property type="entry name" value="RHOMBOID PROTEIN 2"/>
    <property type="match status" value="1"/>
</dbReference>
<evidence type="ECO:0000256" key="3">
    <source>
        <dbReference type="ARBA" id="ARBA00009045"/>
    </source>
</evidence>
<dbReference type="VEuPathDB" id="FungiDB:SJAG_05286"/>
<feature type="transmembrane region" description="Helical" evidence="10">
    <location>
        <begin position="164"/>
        <end position="187"/>
    </location>
</feature>
<evidence type="ECO:0000256" key="9">
    <source>
        <dbReference type="ARBA" id="ARBA00023136"/>
    </source>
</evidence>
<comment type="similarity">
    <text evidence="3">Belongs to the peptidase S54 family.</text>
</comment>
<dbReference type="InterPro" id="IPR022764">
    <property type="entry name" value="Peptidase_S54_rhomboid_dom"/>
</dbReference>
<dbReference type="GO" id="GO:0004252">
    <property type="term" value="F:serine-type endopeptidase activity"/>
    <property type="evidence" value="ECO:0007669"/>
    <property type="project" value="InterPro"/>
</dbReference>
<evidence type="ECO:0000313" key="12">
    <source>
        <dbReference type="EMBL" id="EEB07879.2"/>
    </source>
</evidence>
<dbReference type="AlphaFoldDB" id="B6K322"/>
<accession>B6K322</accession>
<dbReference type="PANTHER" id="PTHR43066">
    <property type="entry name" value="RHOMBOID-RELATED PROTEIN"/>
    <property type="match status" value="1"/>
</dbReference>
<keyword evidence="7" id="KW-0378">Hydrolase</keyword>
<dbReference type="GO" id="GO:0006508">
    <property type="term" value="P:proteolysis"/>
    <property type="evidence" value="ECO:0007669"/>
    <property type="project" value="UniProtKB-KW"/>
</dbReference>
<gene>
    <name evidence="13" type="primary">rbd2</name>
    <name evidence="12" type="ORF">SJAG_05286</name>
</gene>
<dbReference type="OMA" id="GWAFAFI"/>
<dbReference type="EMBL" id="KE651167">
    <property type="protein sequence ID" value="EEB07879.2"/>
    <property type="molecule type" value="Genomic_DNA"/>
</dbReference>
<feature type="domain" description="Peptidase S54 rhomboid" evidence="11">
    <location>
        <begin position="53"/>
        <end position="197"/>
    </location>
</feature>
<dbReference type="Gene3D" id="1.20.1540.10">
    <property type="entry name" value="Rhomboid-like"/>
    <property type="match status" value="1"/>
</dbReference>
<evidence type="ECO:0000256" key="1">
    <source>
        <dbReference type="ARBA" id="ARBA00000156"/>
    </source>
</evidence>